<dbReference type="OrthoDB" id="876192at2"/>
<reference evidence="2 3" key="1">
    <citation type="submission" date="2018-11" db="EMBL/GenBank/DDBJ databases">
        <authorList>
            <person name="Zhou Z."/>
            <person name="Wang G."/>
        </authorList>
    </citation>
    <scope>NUCLEOTIDE SEQUENCE [LARGE SCALE GENOMIC DNA]</scope>
    <source>
        <strain evidence="2 3">KCTC42998</strain>
    </source>
</reference>
<evidence type="ECO:0000313" key="2">
    <source>
        <dbReference type="EMBL" id="RRB14831.1"/>
    </source>
</evidence>
<keyword evidence="3" id="KW-1185">Reference proteome</keyword>
<comment type="caution">
    <text evidence="2">The sequence shown here is derived from an EMBL/GenBank/DDBJ whole genome shotgun (WGS) entry which is preliminary data.</text>
</comment>
<keyword evidence="1" id="KW-0472">Membrane</keyword>
<name>A0A3P1CNC5_9BACT</name>
<feature type="transmembrane region" description="Helical" evidence="1">
    <location>
        <begin position="44"/>
        <end position="66"/>
    </location>
</feature>
<evidence type="ECO:0000313" key="3">
    <source>
        <dbReference type="Proteomes" id="UP000274271"/>
    </source>
</evidence>
<keyword evidence="1" id="KW-1133">Transmembrane helix</keyword>
<feature type="transmembrane region" description="Helical" evidence="1">
    <location>
        <begin position="161"/>
        <end position="179"/>
    </location>
</feature>
<dbReference type="EMBL" id="RQJP01000002">
    <property type="protein sequence ID" value="RRB14831.1"/>
    <property type="molecule type" value="Genomic_DNA"/>
</dbReference>
<gene>
    <name evidence="2" type="ORF">EHT87_09695</name>
</gene>
<evidence type="ECO:0000256" key="1">
    <source>
        <dbReference type="SAM" id="Phobius"/>
    </source>
</evidence>
<accession>A0A3P1CNC5</accession>
<proteinExistence type="predicted"/>
<organism evidence="2 3">
    <name type="scientific">Larkinella knui</name>
    <dbReference type="NCBI Taxonomy" id="2025310"/>
    <lineage>
        <taxon>Bacteria</taxon>
        <taxon>Pseudomonadati</taxon>
        <taxon>Bacteroidota</taxon>
        <taxon>Cytophagia</taxon>
        <taxon>Cytophagales</taxon>
        <taxon>Spirosomataceae</taxon>
        <taxon>Larkinella</taxon>
    </lineage>
</organism>
<dbReference type="Proteomes" id="UP000274271">
    <property type="component" value="Unassembled WGS sequence"/>
</dbReference>
<dbReference type="RefSeq" id="WP_124906395.1">
    <property type="nucleotide sequence ID" value="NZ_RQJP01000002.1"/>
</dbReference>
<dbReference type="AlphaFoldDB" id="A0A3P1CNC5"/>
<keyword evidence="1" id="KW-0812">Transmembrane</keyword>
<feature type="transmembrane region" description="Helical" evidence="1">
    <location>
        <begin position="72"/>
        <end position="91"/>
    </location>
</feature>
<sequence length="203" mass="23640">MLSLDEFKNEWKAPVSESMYYDQASLFAITKAKSARQVNRAIQYFWASMIYQIIVYAMLSHLLIRYGDRPEVKWACLTGLLLYLPFTFVLLRQFRRVALASPGRATRGFSIQACIQQQYISLRSFYRFKRIYEYGLIPLSTALGVWLLFRVYVPGGVAQHWTGAITTYLLALLACGWAIHRENRTHFEQPLHHLSSVLEEFNQ</sequence>
<protein>
    <submittedName>
        <fullName evidence="2">Uncharacterized protein</fullName>
    </submittedName>
</protein>
<feature type="transmembrane region" description="Helical" evidence="1">
    <location>
        <begin position="131"/>
        <end position="149"/>
    </location>
</feature>